<dbReference type="EMBL" id="JAWDGP010005594">
    <property type="protein sequence ID" value="KAK3755535.1"/>
    <property type="molecule type" value="Genomic_DNA"/>
</dbReference>
<protein>
    <submittedName>
        <fullName evidence="1">Uncharacterized protein</fullName>
    </submittedName>
</protein>
<sequence>MKKAIWAIWYHRKGKHTECGSWCDAKNILPEFVLEEIRNIFEDLSSDNLLKKCLHGGTQNANESFHNLIWDRCSKTTFVGKDRLQIAVFDGTIVFNDGEMQSDYGDPQIHLNPNVWATNDYFWDLDGADNPNLSDAVMRPQPLRKIIVPRNKALHMMQGFRPEWH</sequence>
<name>A0AAE1D3D6_9GAST</name>
<dbReference type="Proteomes" id="UP001283361">
    <property type="component" value="Unassembled WGS sequence"/>
</dbReference>
<evidence type="ECO:0000313" key="2">
    <source>
        <dbReference type="Proteomes" id="UP001283361"/>
    </source>
</evidence>
<proteinExistence type="predicted"/>
<accession>A0AAE1D3D6</accession>
<dbReference type="AlphaFoldDB" id="A0AAE1D3D6"/>
<reference evidence="1" key="1">
    <citation type="journal article" date="2023" name="G3 (Bethesda)">
        <title>A reference genome for the long-term kleptoplast-retaining sea slug Elysia crispata morphotype clarki.</title>
        <authorList>
            <person name="Eastman K.E."/>
            <person name="Pendleton A.L."/>
            <person name="Shaikh M.A."/>
            <person name="Suttiyut T."/>
            <person name="Ogas R."/>
            <person name="Tomko P."/>
            <person name="Gavelis G."/>
            <person name="Widhalm J.R."/>
            <person name="Wisecaver J.H."/>
        </authorList>
    </citation>
    <scope>NUCLEOTIDE SEQUENCE</scope>
    <source>
        <strain evidence="1">ECLA1</strain>
    </source>
</reference>
<gene>
    <name evidence="1" type="ORF">RRG08_012757</name>
</gene>
<comment type="caution">
    <text evidence="1">The sequence shown here is derived from an EMBL/GenBank/DDBJ whole genome shotgun (WGS) entry which is preliminary data.</text>
</comment>
<keyword evidence="2" id="KW-1185">Reference proteome</keyword>
<evidence type="ECO:0000313" key="1">
    <source>
        <dbReference type="EMBL" id="KAK3755535.1"/>
    </source>
</evidence>
<organism evidence="1 2">
    <name type="scientific">Elysia crispata</name>
    <name type="common">lettuce slug</name>
    <dbReference type="NCBI Taxonomy" id="231223"/>
    <lineage>
        <taxon>Eukaryota</taxon>
        <taxon>Metazoa</taxon>
        <taxon>Spiralia</taxon>
        <taxon>Lophotrochozoa</taxon>
        <taxon>Mollusca</taxon>
        <taxon>Gastropoda</taxon>
        <taxon>Heterobranchia</taxon>
        <taxon>Euthyneura</taxon>
        <taxon>Panpulmonata</taxon>
        <taxon>Sacoglossa</taxon>
        <taxon>Placobranchoidea</taxon>
        <taxon>Plakobranchidae</taxon>
        <taxon>Elysia</taxon>
    </lineage>
</organism>